<organism evidence="1 2">
    <name type="scientific">Mycolicibacterium goodii</name>
    <name type="common">Mycobacterium goodii</name>
    <dbReference type="NCBI Taxonomy" id="134601"/>
    <lineage>
        <taxon>Bacteria</taxon>
        <taxon>Bacillati</taxon>
        <taxon>Actinomycetota</taxon>
        <taxon>Actinomycetes</taxon>
        <taxon>Mycobacteriales</taxon>
        <taxon>Mycobacteriaceae</taxon>
        <taxon>Mycolicibacterium</taxon>
    </lineage>
</organism>
<dbReference type="PATRIC" id="fig|134601.6.peg.5481"/>
<dbReference type="InterPro" id="IPR014710">
    <property type="entry name" value="RmlC-like_jellyroll"/>
</dbReference>
<accession>A0A0K0XBR3</accession>
<evidence type="ECO:0000313" key="2">
    <source>
        <dbReference type="Proteomes" id="UP000062255"/>
    </source>
</evidence>
<reference evidence="1 2" key="1">
    <citation type="submission" date="2015-07" db="EMBL/GenBank/DDBJ databases">
        <title>Complete genome sequence of Mycobacterium goodii X7B, a facultative thermophilic biodesulfurizing bacterium.</title>
        <authorList>
            <person name="Yu B."/>
            <person name="Li F."/>
            <person name="Xu P."/>
        </authorList>
    </citation>
    <scope>NUCLEOTIDE SEQUENCE [LARGE SCALE GENOMIC DNA]</scope>
    <source>
        <strain evidence="1 2">X7B</strain>
    </source>
</reference>
<keyword evidence="1" id="KW-0456">Lyase</keyword>
<dbReference type="EMBL" id="CP012150">
    <property type="protein sequence ID" value="AKS34859.1"/>
    <property type="molecule type" value="Genomic_DNA"/>
</dbReference>
<dbReference type="AlphaFoldDB" id="A0A0K0XBR3"/>
<dbReference type="OrthoDB" id="285029at2"/>
<dbReference type="KEGG" id="mgo:AFA91_26525"/>
<gene>
    <name evidence="1" type="ORF">AFA91_26525</name>
</gene>
<proteinExistence type="predicted"/>
<dbReference type="STRING" id="134601.AFA91_26525"/>
<dbReference type="Proteomes" id="UP000062255">
    <property type="component" value="Chromosome"/>
</dbReference>
<sequence>MHVAKDAIVSEDLAKKFATEKDSPYVRWVRDEGLDIISAHYVPDLNTVELKPWARRGGRGVFINHEASRTSNDCYVCEIPAGRELAPQRQLFEEMILVLSGNGSTSVWNDAGRKVTFEWGPGAMFAIPLNTWHQHFNGSGTRAARFVSSTNMPPVINLYDDPEFVFNTAHDFTGRFAGEPDYFAPKDEQDGLLLKTNFVANAVDLPLISAKERGAGGGHIRFSMAKGSMNSHISQFATATYKKGHRHGPGAHVIILSGEGFSLMWPEGEEPRRYDWQPGTLIVPPNMWFHQHFNTGAEPARYLAFKHEVVSVRNAQGVPKAWISRRIGGDQIDYADESPLIRETFAKALAENGLEPRMDDVYAAELADLPPLPGESVPAASPA</sequence>
<dbReference type="InterPro" id="IPR011051">
    <property type="entry name" value="RmlC_Cupin_sf"/>
</dbReference>
<dbReference type="Gene3D" id="2.60.120.10">
    <property type="entry name" value="Jelly Rolls"/>
    <property type="match status" value="2"/>
</dbReference>
<dbReference type="GO" id="GO:0016829">
    <property type="term" value="F:lyase activity"/>
    <property type="evidence" value="ECO:0007669"/>
    <property type="project" value="UniProtKB-KW"/>
</dbReference>
<evidence type="ECO:0000313" key="1">
    <source>
        <dbReference type="EMBL" id="AKS34859.1"/>
    </source>
</evidence>
<dbReference type="SUPFAM" id="SSF51182">
    <property type="entry name" value="RmlC-like cupins"/>
    <property type="match status" value="1"/>
</dbReference>
<protein>
    <submittedName>
        <fullName evidence="1">Ethanolamine ammonia lyase-activating protein</fullName>
    </submittedName>
</protein>
<name>A0A0K0XBR3_MYCGD</name>